<protein>
    <submittedName>
        <fullName evidence="2">Uncharacterized protein</fullName>
    </submittedName>
</protein>
<evidence type="ECO:0000313" key="3">
    <source>
        <dbReference type="Proteomes" id="UP000307440"/>
    </source>
</evidence>
<evidence type="ECO:0000313" key="2">
    <source>
        <dbReference type="EMBL" id="TFK17900.1"/>
    </source>
</evidence>
<gene>
    <name evidence="2" type="ORF">FA15DRAFT_710373</name>
</gene>
<dbReference type="Proteomes" id="UP000307440">
    <property type="component" value="Unassembled WGS sequence"/>
</dbReference>
<dbReference type="EMBL" id="ML210451">
    <property type="protein sequence ID" value="TFK17900.1"/>
    <property type="molecule type" value="Genomic_DNA"/>
</dbReference>
<proteinExistence type="predicted"/>
<accession>A0A5C3KD57</accession>
<feature type="region of interest" description="Disordered" evidence="1">
    <location>
        <begin position="145"/>
        <end position="185"/>
    </location>
</feature>
<reference evidence="2 3" key="1">
    <citation type="journal article" date="2019" name="Nat. Ecol. Evol.">
        <title>Megaphylogeny resolves global patterns of mushroom evolution.</title>
        <authorList>
            <person name="Varga T."/>
            <person name="Krizsan K."/>
            <person name="Foldi C."/>
            <person name="Dima B."/>
            <person name="Sanchez-Garcia M."/>
            <person name="Sanchez-Ramirez S."/>
            <person name="Szollosi G.J."/>
            <person name="Szarkandi J.G."/>
            <person name="Papp V."/>
            <person name="Albert L."/>
            <person name="Andreopoulos W."/>
            <person name="Angelini C."/>
            <person name="Antonin V."/>
            <person name="Barry K.W."/>
            <person name="Bougher N.L."/>
            <person name="Buchanan P."/>
            <person name="Buyck B."/>
            <person name="Bense V."/>
            <person name="Catcheside P."/>
            <person name="Chovatia M."/>
            <person name="Cooper J."/>
            <person name="Damon W."/>
            <person name="Desjardin D."/>
            <person name="Finy P."/>
            <person name="Geml J."/>
            <person name="Haridas S."/>
            <person name="Hughes K."/>
            <person name="Justo A."/>
            <person name="Karasinski D."/>
            <person name="Kautmanova I."/>
            <person name="Kiss B."/>
            <person name="Kocsube S."/>
            <person name="Kotiranta H."/>
            <person name="LaButti K.M."/>
            <person name="Lechner B.E."/>
            <person name="Liimatainen K."/>
            <person name="Lipzen A."/>
            <person name="Lukacs Z."/>
            <person name="Mihaltcheva S."/>
            <person name="Morgado L.N."/>
            <person name="Niskanen T."/>
            <person name="Noordeloos M.E."/>
            <person name="Ohm R.A."/>
            <person name="Ortiz-Santana B."/>
            <person name="Ovrebo C."/>
            <person name="Racz N."/>
            <person name="Riley R."/>
            <person name="Savchenko A."/>
            <person name="Shiryaev A."/>
            <person name="Soop K."/>
            <person name="Spirin V."/>
            <person name="Szebenyi C."/>
            <person name="Tomsovsky M."/>
            <person name="Tulloss R.E."/>
            <person name="Uehling J."/>
            <person name="Grigoriev I.V."/>
            <person name="Vagvolgyi C."/>
            <person name="Papp T."/>
            <person name="Martin F.M."/>
            <person name="Miettinen O."/>
            <person name="Hibbett D.S."/>
            <person name="Nagy L.G."/>
        </authorList>
    </citation>
    <scope>NUCLEOTIDE SEQUENCE [LARGE SCALE GENOMIC DNA]</scope>
    <source>
        <strain evidence="2 3">CBS 121175</strain>
    </source>
</reference>
<sequence length="225" mass="24424">MSLSESSSNFSGFSVSNGLDYDLQRQIFPDPNLKNIRADVQGERNCGILSFWTVKHHHRRRRSGQQPKGRAPLPAVTAIIDDKPSVNDVPQSTVISGSLELVECERPFVDGDDSVLTPVLVDAEVSKSNVPVAANRLFSKAPKLNKKGTAGTLTTSSSSSTRRRASAVVARSSRSKDSSLPTSPRPFVLAFRPAPALAHAQGSLLTHATEVIDSLNRQRNIRWAL</sequence>
<feature type="compositionally biased region" description="Low complexity" evidence="1">
    <location>
        <begin position="147"/>
        <end position="182"/>
    </location>
</feature>
<name>A0A5C3KD57_COPMA</name>
<keyword evidence="3" id="KW-1185">Reference proteome</keyword>
<evidence type="ECO:0000256" key="1">
    <source>
        <dbReference type="SAM" id="MobiDB-lite"/>
    </source>
</evidence>
<organism evidence="2 3">
    <name type="scientific">Coprinopsis marcescibilis</name>
    <name type="common">Agaric fungus</name>
    <name type="synonym">Psathyrella marcescibilis</name>
    <dbReference type="NCBI Taxonomy" id="230819"/>
    <lineage>
        <taxon>Eukaryota</taxon>
        <taxon>Fungi</taxon>
        <taxon>Dikarya</taxon>
        <taxon>Basidiomycota</taxon>
        <taxon>Agaricomycotina</taxon>
        <taxon>Agaricomycetes</taxon>
        <taxon>Agaricomycetidae</taxon>
        <taxon>Agaricales</taxon>
        <taxon>Agaricineae</taxon>
        <taxon>Psathyrellaceae</taxon>
        <taxon>Coprinopsis</taxon>
    </lineage>
</organism>
<dbReference type="AlphaFoldDB" id="A0A5C3KD57"/>